<evidence type="ECO:0000313" key="10">
    <source>
        <dbReference type="Proteomes" id="UP000253740"/>
    </source>
</evidence>
<keyword evidence="3" id="KW-0255">Endonuclease</keyword>
<dbReference type="Pfam" id="PF03755">
    <property type="entry name" value="YicC-like_N"/>
    <property type="match status" value="1"/>
</dbReference>
<evidence type="ECO:0000259" key="7">
    <source>
        <dbReference type="Pfam" id="PF08340"/>
    </source>
</evidence>
<evidence type="ECO:0000259" key="6">
    <source>
        <dbReference type="Pfam" id="PF03755"/>
    </source>
</evidence>
<keyword evidence="10" id="KW-1185">Reference proteome</keyword>
<gene>
    <name evidence="8" type="ORF">MBSD_1925</name>
    <name evidence="9" type="ORF">MBSD_n1432</name>
</gene>
<proteinExistence type="inferred from homology"/>
<evidence type="ECO:0000256" key="1">
    <source>
        <dbReference type="ARBA" id="ARBA00001968"/>
    </source>
</evidence>
<dbReference type="HOGENOM" id="CLU_076609_0_0_6"/>
<evidence type="ECO:0000313" key="8">
    <source>
        <dbReference type="EMBL" id="GAN45378.1"/>
    </source>
</evidence>
<dbReference type="Proteomes" id="UP000253740">
    <property type="component" value="Unassembled WGS sequence"/>
</dbReference>
<evidence type="ECO:0000256" key="2">
    <source>
        <dbReference type="ARBA" id="ARBA00022722"/>
    </source>
</evidence>
<dbReference type="GO" id="GO:0016787">
    <property type="term" value="F:hydrolase activity"/>
    <property type="evidence" value="ECO:0007669"/>
    <property type="project" value="UniProtKB-KW"/>
</dbReference>
<sequence>MIRSMTAFAGAEATTPQGWLACELRAVNHRYLEINPRLPDELRSLESQLREQVTARLSRGKVDLTFRYRAPQGAAELRLDDAVAARMAALAHELRNRFPGMHTDFATLLAWPGLLVKPELDQEGLAAAALAVLGRALDEFVATREREGDKLRAAIAERLGAVERIVADVRAWLPEIRAALRARLEQRLAELKQPLDPGRLEQELVLQVQRIDVDEELDRLAAHVAEARRVLGLEEAVGRRLDFLMQEFNREANTLGSKSVDPRTTRASVELKVLIEQIREQVQNIE</sequence>
<dbReference type="InterPro" id="IPR005229">
    <property type="entry name" value="YicC/YloC-like"/>
</dbReference>
<dbReference type="Pfam" id="PF08340">
    <property type="entry name" value="YicC-like_C"/>
    <property type="match status" value="1"/>
</dbReference>
<keyword evidence="2" id="KW-0540">Nuclease</keyword>
<feature type="domain" description="Endoribonuclease YicC-like C-terminal" evidence="7">
    <location>
        <begin position="171"/>
        <end position="286"/>
    </location>
</feature>
<evidence type="ECO:0000256" key="3">
    <source>
        <dbReference type="ARBA" id="ARBA00022759"/>
    </source>
</evidence>
<keyword evidence="4" id="KW-0378">Hydrolase</keyword>
<dbReference type="OrthoDB" id="9771229at2"/>
<dbReference type="GO" id="GO:0004521">
    <property type="term" value="F:RNA endonuclease activity"/>
    <property type="evidence" value="ECO:0007669"/>
    <property type="project" value="InterPro"/>
</dbReference>
<name>A0A0K8QMM2_9GAMM</name>
<dbReference type="PANTHER" id="PTHR30636">
    <property type="entry name" value="UPF0701 PROTEIN YICC"/>
    <property type="match status" value="1"/>
</dbReference>
<organism evidence="9">
    <name type="scientific">Mizugakiibacter sediminis</name>
    <dbReference type="NCBI Taxonomy" id="1475481"/>
    <lineage>
        <taxon>Bacteria</taxon>
        <taxon>Pseudomonadati</taxon>
        <taxon>Pseudomonadota</taxon>
        <taxon>Gammaproteobacteria</taxon>
        <taxon>Lysobacterales</taxon>
        <taxon>Rhodanobacteraceae</taxon>
        <taxon>Mizugakiibacter</taxon>
    </lineage>
</organism>
<protein>
    <recommendedName>
        <fullName evidence="11">YicC family protein</fullName>
    </recommendedName>
</protein>
<comment type="similarity">
    <text evidence="5">Belongs to the YicC/YloC family.</text>
</comment>
<feature type="domain" description="Endoribonuclease YicC-like N-terminal" evidence="6">
    <location>
        <begin position="2"/>
        <end position="152"/>
    </location>
</feature>
<reference evidence="9" key="2">
    <citation type="submission" date="2015-08" db="EMBL/GenBank/DDBJ databases">
        <title>Complete DNA Sequence of Pseudomonas syringae pv. actinidiae, the Causal Agent of Kiwifruit Canker Disease.</title>
        <authorList>
            <person name="Rikkerink E.H.A."/>
            <person name="Fineran P.C."/>
        </authorList>
    </citation>
    <scope>NUCLEOTIDE SEQUENCE</scope>
    <source>
        <strain evidence="9">SkMP5</strain>
    </source>
</reference>
<evidence type="ECO:0000313" key="9">
    <source>
        <dbReference type="EMBL" id="GAP66130.1"/>
    </source>
</evidence>
<dbReference type="STRING" id="1475481.GCA_000953855_01457"/>
<dbReference type="PANTHER" id="PTHR30636:SF3">
    <property type="entry name" value="UPF0701 PROTEIN YICC"/>
    <property type="match status" value="1"/>
</dbReference>
<evidence type="ECO:0008006" key="11">
    <source>
        <dbReference type="Google" id="ProtNLM"/>
    </source>
</evidence>
<dbReference type="NCBIfam" id="TIGR00255">
    <property type="entry name" value="YicC/YloC family endoribonuclease"/>
    <property type="match status" value="1"/>
</dbReference>
<evidence type="ECO:0000256" key="5">
    <source>
        <dbReference type="ARBA" id="ARBA00035648"/>
    </source>
</evidence>
<comment type="cofactor">
    <cofactor evidence="1">
        <name>a divalent metal cation</name>
        <dbReference type="ChEBI" id="CHEBI:60240"/>
    </cofactor>
</comment>
<evidence type="ECO:0000256" key="4">
    <source>
        <dbReference type="ARBA" id="ARBA00022801"/>
    </source>
</evidence>
<dbReference type="EMBL" id="DF970189">
    <property type="protein sequence ID" value="GAP66130.1"/>
    <property type="molecule type" value="Genomic_DNA"/>
</dbReference>
<dbReference type="EMBL" id="DF952380">
    <property type="protein sequence ID" value="GAN45378.1"/>
    <property type="molecule type" value="Genomic_DNA"/>
</dbReference>
<dbReference type="InterPro" id="IPR013551">
    <property type="entry name" value="YicC-like_C"/>
</dbReference>
<reference evidence="8" key="1">
    <citation type="submission" date="2015-03" db="EMBL/GenBank/DDBJ databases">
        <title>Draft genome sequence of Mizugakiibacter sediminis skMP5.</title>
        <authorList>
            <person name="Watanabe T."/>
            <person name="Kojima H."/>
            <person name="Fukui M."/>
        </authorList>
    </citation>
    <scope>NUCLEOTIDE SEQUENCE</scope>
    <source>
        <strain evidence="8">SkMP5</strain>
    </source>
</reference>
<dbReference type="InterPro" id="IPR013527">
    <property type="entry name" value="YicC-like_N"/>
</dbReference>
<dbReference type="RefSeq" id="WP_062536530.1">
    <property type="nucleotide sequence ID" value="NZ_DF970189.1"/>
</dbReference>
<dbReference type="AlphaFoldDB" id="A0A0K8QMM2"/>
<accession>A0A0K8QMM2</accession>